<organism evidence="10">
    <name type="scientific">Phallusia mammillata</name>
    <dbReference type="NCBI Taxonomy" id="59560"/>
    <lineage>
        <taxon>Eukaryota</taxon>
        <taxon>Metazoa</taxon>
        <taxon>Chordata</taxon>
        <taxon>Tunicata</taxon>
        <taxon>Ascidiacea</taxon>
        <taxon>Phlebobranchia</taxon>
        <taxon>Ascidiidae</taxon>
        <taxon>Phallusia</taxon>
    </lineage>
</organism>
<dbReference type="PROSITE" id="PS50217">
    <property type="entry name" value="BZIP"/>
    <property type="match status" value="1"/>
</dbReference>
<keyword evidence="3" id="KW-0238">DNA-binding</keyword>
<evidence type="ECO:0000256" key="2">
    <source>
        <dbReference type="ARBA" id="ARBA00023015"/>
    </source>
</evidence>
<evidence type="ECO:0000313" key="10">
    <source>
        <dbReference type="EMBL" id="CAB3267780.1"/>
    </source>
</evidence>
<keyword evidence="7" id="KW-0175">Coiled coil</keyword>
<dbReference type="PANTHER" id="PTHR46542">
    <property type="entry name" value="X-BOX BINDING PROTEIN 1"/>
    <property type="match status" value="1"/>
</dbReference>
<dbReference type="GO" id="GO:0005634">
    <property type="term" value="C:nucleus"/>
    <property type="evidence" value="ECO:0007669"/>
    <property type="project" value="TreeGrafter"/>
</dbReference>
<keyword evidence="1" id="KW-0832">Ubl conjugation</keyword>
<dbReference type="GO" id="GO:0000977">
    <property type="term" value="F:RNA polymerase II transcription regulatory region sequence-specific DNA binding"/>
    <property type="evidence" value="ECO:0007669"/>
    <property type="project" value="TreeGrafter"/>
</dbReference>
<evidence type="ECO:0000256" key="4">
    <source>
        <dbReference type="ARBA" id="ARBA00023163"/>
    </source>
</evidence>
<evidence type="ECO:0000256" key="5">
    <source>
        <dbReference type="ARBA" id="ARBA00023242"/>
    </source>
</evidence>
<dbReference type="InterPro" id="IPR046347">
    <property type="entry name" value="bZIP_sf"/>
</dbReference>
<evidence type="ECO:0000259" key="9">
    <source>
        <dbReference type="PROSITE" id="PS50217"/>
    </source>
</evidence>
<evidence type="ECO:0000256" key="8">
    <source>
        <dbReference type="SAM" id="MobiDB-lite"/>
    </source>
</evidence>
<feature type="region of interest" description="Disordered" evidence="8">
    <location>
        <begin position="304"/>
        <end position="345"/>
    </location>
</feature>
<dbReference type="Gene3D" id="1.20.5.170">
    <property type="match status" value="1"/>
</dbReference>
<evidence type="ECO:0000256" key="7">
    <source>
        <dbReference type="SAM" id="Coils"/>
    </source>
</evidence>
<dbReference type="InterPro" id="IPR004827">
    <property type="entry name" value="bZIP"/>
</dbReference>
<keyword evidence="5" id="KW-0539">Nucleus</keyword>
<dbReference type="CDD" id="cd14691">
    <property type="entry name" value="bZIP_XBP1"/>
    <property type="match status" value="1"/>
</dbReference>
<feature type="domain" description="BZIP" evidence="9">
    <location>
        <begin position="34"/>
        <end position="90"/>
    </location>
</feature>
<dbReference type="GO" id="GO:0000981">
    <property type="term" value="F:DNA-binding transcription factor activity, RNA polymerase II-specific"/>
    <property type="evidence" value="ECO:0007669"/>
    <property type="project" value="TreeGrafter"/>
</dbReference>
<name>A0A6F9DXP4_9ASCI</name>
<dbReference type="InterPro" id="IPR052470">
    <property type="entry name" value="ER_Stress-Reg_TF"/>
</dbReference>
<evidence type="ECO:0000256" key="1">
    <source>
        <dbReference type="ARBA" id="ARBA00022843"/>
    </source>
</evidence>
<dbReference type="SMART" id="SM00338">
    <property type="entry name" value="BRLZ"/>
    <property type="match status" value="1"/>
</dbReference>
<dbReference type="EMBL" id="LR791918">
    <property type="protein sequence ID" value="CAB3267780.1"/>
    <property type="molecule type" value="mRNA"/>
</dbReference>
<proteinExistence type="evidence at transcript level"/>
<evidence type="ECO:0000256" key="3">
    <source>
        <dbReference type="ARBA" id="ARBA00023125"/>
    </source>
</evidence>
<keyword evidence="4" id="KW-0804">Transcription</keyword>
<reference evidence="10" key="1">
    <citation type="submission" date="2020-04" db="EMBL/GenBank/DDBJ databases">
        <authorList>
            <person name="Neveu A P."/>
        </authorList>
    </citation>
    <scope>NUCLEOTIDE SEQUENCE</scope>
    <source>
        <tissue evidence="10">Whole embryo</tissue>
    </source>
</reference>
<protein>
    <recommendedName>
        <fullName evidence="6">X-box-binding protein 1</fullName>
    </recommendedName>
</protein>
<dbReference type="SUPFAM" id="SSF57959">
    <property type="entry name" value="Leucine zipper domain"/>
    <property type="match status" value="1"/>
</dbReference>
<sequence length="451" mass="49791">MPFTPNNSVMPVLPKPDHAAGGIVDSNTPLSAVEDKELRKKLRNRQSALAARERKKARMLELERQVAELQEMNRRTEDENQYLRARLEVMARKCVRAGMRLEGEKDFIRSYNFAEQQAPQQQALRVAGIPDYSNAYRPNQHGAQQYPVQQECAPTAYPMEKPYHHQSEGNIHQAVAAEGANGVSPTEANLRNAIKVLGARQHEILQSMSYNGMQSRQVGSPAIEPNLHAVKQEYVEQQPSPHCHNVAQNYSLCNQTSENAAIGMERSLEAPGRIPQRGAPHKRSMTDLRRQALPSIGAMLGSPAKRQCTQASFTHQHEAEEASPNPVRPVSTESHTNKPENQLPAAGYDFDLCQSQQPVSLNLAPELQASKVDLRDCNLNSASSPMMLNTGDCLSDEFYGAADDKLPILDFQDFIGGDLSADSPSGLSGSDSGVSMDDSLDWITENPIFDL</sequence>
<dbReference type="PANTHER" id="PTHR46542:SF1">
    <property type="entry name" value="X-BOX BINDING PROTEIN 1"/>
    <property type="match status" value="1"/>
</dbReference>
<dbReference type="AlphaFoldDB" id="A0A6F9DXP4"/>
<gene>
    <name evidence="10" type="primary">Xbp1-001</name>
</gene>
<keyword evidence="2" id="KW-0805">Transcription regulation</keyword>
<accession>A0A6F9DXP4</accession>
<evidence type="ECO:0000256" key="6">
    <source>
        <dbReference type="ARBA" id="ARBA00040165"/>
    </source>
</evidence>
<feature type="coiled-coil region" evidence="7">
    <location>
        <begin position="45"/>
        <end position="86"/>
    </location>
</feature>